<feature type="domain" description="Trafficking protein particle complex subunit 13 middle" evidence="2">
    <location>
        <begin position="201"/>
        <end position="313"/>
    </location>
</feature>
<organism evidence="3 4">
    <name type="scientific">Hibiscus syriacus</name>
    <name type="common">Rose of Sharon</name>
    <dbReference type="NCBI Taxonomy" id="106335"/>
    <lineage>
        <taxon>Eukaryota</taxon>
        <taxon>Viridiplantae</taxon>
        <taxon>Streptophyta</taxon>
        <taxon>Embryophyta</taxon>
        <taxon>Tracheophyta</taxon>
        <taxon>Spermatophyta</taxon>
        <taxon>Magnoliopsida</taxon>
        <taxon>eudicotyledons</taxon>
        <taxon>Gunneridae</taxon>
        <taxon>Pentapetalae</taxon>
        <taxon>rosids</taxon>
        <taxon>malvids</taxon>
        <taxon>Malvales</taxon>
        <taxon>Malvaceae</taxon>
        <taxon>Malvoideae</taxon>
        <taxon>Hibiscus</taxon>
    </lineage>
</organism>
<reference evidence="3" key="1">
    <citation type="submission" date="2019-09" db="EMBL/GenBank/DDBJ databases">
        <title>Draft genome information of white flower Hibiscus syriacus.</title>
        <authorList>
            <person name="Kim Y.-M."/>
        </authorList>
    </citation>
    <scope>NUCLEOTIDE SEQUENCE [LARGE SCALE GENOMIC DNA]</scope>
    <source>
        <strain evidence="3">YM2019G1</strain>
    </source>
</reference>
<accession>A0A6A3C3Y5</accession>
<evidence type="ECO:0000313" key="3">
    <source>
        <dbReference type="EMBL" id="KAE8723037.1"/>
    </source>
</evidence>
<proteinExistence type="predicted"/>
<dbReference type="GO" id="GO:1990072">
    <property type="term" value="C:TRAPPIII protein complex"/>
    <property type="evidence" value="ECO:0007669"/>
    <property type="project" value="TreeGrafter"/>
</dbReference>
<dbReference type="EMBL" id="VEPZ02000548">
    <property type="protein sequence ID" value="KAE8723037.1"/>
    <property type="molecule type" value="Genomic_DNA"/>
</dbReference>
<name>A0A6A3C3Y5_HIBSY</name>
<evidence type="ECO:0000313" key="4">
    <source>
        <dbReference type="Proteomes" id="UP000436088"/>
    </source>
</evidence>
<dbReference type="Pfam" id="PF23647">
    <property type="entry name" value="TRAPPC13_M"/>
    <property type="match status" value="1"/>
</dbReference>
<dbReference type="GO" id="GO:0016301">
    <property type="term" value="F:kinase activity"/>
    <property type="evidence" value="ECO:0007669"/>
    <property type="project" value="UniProtKB-KW"/>
</dbReference>
<gene>
    <name evidence="3" type="ORF">F3Y22_tig00013285pilonHSYRG00230</name>
</gene>
<dbReference type="InterPro" id="IPR055427">
    <property type="entry name" value="TRAPPC13_N"/>
</dbReference>
<sequence length="373" mass="41907">MSSTPQGTHSLAFRVMRLCNPSFHVEPPFLLDPADLFVGEDIFDDPLVASNLSPLLSTHLSKSTDSTDMSFADRYFLHHPSDAMGFSGLLLLPQSFGAIYLGETFCSYISINNSSNFEVREVIIKAEIQTERERILLLDTSKSPVGSIRAGGHYDFIVEHDVKELGAYTMVCTALYNDGSERKYLPQFFKFVVANPLSVRTKETTFLEACIENHTKSNLFVDQVEFEPTPHWSATILKADRLLHPADNSSAGEIVKPPILVRSGGGIHNYIYQIKFSSSVTEQVKAKRSNILGKLQITWRTNLGEPGRLQTQQILGTPVSCQEIELQVLEIPSLINLDRPFSVHLKLTNHKEREMGPFEVWLSQIVHMKRSLL</sequence>
<dbReference type="InterPro" id="IPR055429">
    <property type="entry name" value="TRAPPC13_M"/>
</dbReference>
<comment type="caution">
    <text evidence="3">The sequence shown here is derived from an EMBL/GenBank/DDBJ whole genome shotgun (WGS) entry which is preliminary data.</text>
</comment>
<dbReference type="InterPro" id="IPR010378">
    <property type="entry name" value="TRAPPC13"/>
</dbReference>
<dbReference type="Proteomes" id="UP000436088">
    <property type="component" value="Unassembled WGS sequence"/>
</dbReference>
<evidence type="ECO:0000259" key="1">
    <source>
        <dbReference type="Pfam" id="PF06159"/>
    </source>
</evidence>
<dbReference type="PANTHER" id="PTHR13134">
    <property type="entry name" value="TRAFFICKING PROTEIN PARTICLE COMPLEX SUBUNIT 13"/>
    <property type="match status" value="1"/>
</dbReference>
<protein>
    <submittedName>
        <fullName evidence="3">LRR receptor-like serine/threonine-protein kinase</fullName>
    </submittedName>
</protein>
<evidence type="ECO:0000259" key="2">
    <source>
        <dbReference type="Pfam" id="PF23647"/>
    </source>
</evidence>
<dbReference type="Pfam" id="PF06159">
    <property type="entry name" value="TRAPPC13_N"/>
    <property type="match status" value="1"/>
</dbReference>
<feature type="domain" description="Trafficking protein particle complex subunit 13 N-terminal" evidence="1">
    <location>
        <begin position="9"/>
        <end position="193"/>
    </location>
</feature>
<dbReference type="PANTHER" id="PTHR13134:SF3">
    <property type="entry name" value="TRAFFICKING PROTEIN PARTICLE COMPLEX SUBUNIT 13"/>
    <property type="match status" value="1"/>
</dbReference>
<keyword evidence="4" id="KW-1185">Reference proteome</keyword>
<dbReference type="AlphaFoldDB" id="A0A6A3C3Y5"/>